<dbReference type="OrthoDB" id="9986677at2759"/>
<evidence type="ECO:0000256" key="5">
    <source>
        <dbReference type="ARBA" id="ARBA00022856"/>
    </source>
</evidence>
<dbReference type="GO" id="GO:0015031">
    <property type="term" value="P:protein transport"/>
    <property type="evidence" value="ECO:0007669"/>
    <property type="project" value="UniProtKB-KW"/>
</dbReference>
<comment type="caution">
    <text evidence="10">The sequence shown here is derived from an EMBL/GenBank/DDBJ whole genome shotgun (WGS) entry which is preliminary data.</text>
</comment>
<evidence type="ECO:0000313" key="11">
    <source>
        <dbReference type="Proteomes" id="UP000813824"/>
    </source>
</evidence>
<evidence type="ECO:0000313" key="10">
    <source>
        <dbReference type="EMBL" id="KAH8093252.1"/>
    </source>
</evidence>
<dbReference type="GO" id="GO:0016020">
    <property type="term" value="C:membrane"/>
    <property type="evidence" value="ECO:0007669"/>
    <property type="project" value="UniProtKB-SubCell"/>
</dbReference>
<gene>
    <name evidence="10" type="ORF">BXZ70DRAFT_1010480</name>
</gene>
<protein>
    <submittedName>
        <fullName evidence="10">Oligopeptide transporter</fullName>
    </submittedName>
</protein>
<keyword evidence="3" id="KW-0813">Transport</keyword>
<proteinExistence type="inferred from homology"/>
<dbReference type="Proteomes" id="UP000813824">
    <property type="component" value="Unassembled WGS sequence"/>
</dbReference>
<evidence type="ECO:0000256" key="4">
    <source>
        <dbReference type="ARBA" id="ARBA00022692"/>
    </source>
</evidence>
<feature type="transmembrane region" description="Helical" evidence="9">
    <location>
        <begin position="477"/>
        <end position="498"/>
    </location>
</feature>
<feature type="transmembrane region" description="Helical" evidence="9">
    <location>
        <begin position="694"/>
        <end position="722"/>
    </location>
</feature>
<feature type="transmembrane region" description="Helical" evidence="9">
    <location>
        <begin position="213"/>
        <end position="233"/>
    </location>
</feature>
<evidence type="ECO:0000256" key="1">
    <source>
        <dbReference type="ARBA" id="ARBA00004141"/>
    </source>
</evidence>
<evidence type="ECO:0000256" key="2">
    <source>
        <dbReference type="ARBA" id="ARBA00008807"/>
    </source>
</evidence>
<keyword evidence="4 9" id="KW-0812">Transmembrane</keyword>
<dbReference type="AlphaFoldDB" id="A0A8K0UJN1"/>
<dbReference type="Pfam" id="PF03169">
    <property type="entry name" value="OPT"/>
    <property type="match status" value="1"/>
</dbReference>
<evidence type="ECO:0000256" key="6">
    <source>
        <dbReference type="ARBA" id="ARBA00022927"/>
    </source>
</evidence>
<keyword evidence="5" id="KW-0571">Peptide transport</keyword>
<keyword evidence="11" id="KW-1185">Reference proteome</keyword>
<dbReference type="PANTHER" id="PTHR22601">
    <property type="entry name" value="ISP4 LIKE PROTEIN"/>
    <property type="match status" value="1"/>
</dbReference>
<organism evidence="10 11">
    <name type="scientific">Cristinia sonorae</name>
    <dbReference type="NCBI Taxonomy" id="1940300"/>
    <lineage>
        <taxon>Eukaryota</taxon>
        <taxon>Fungi</taxon>
        <taxon>Dikarya</taxon>
        <taxon>Basidiomycota</taxon>
        <taxon>Agaricomycotina</taxon>
        <taxon>Agaricomycetes</taxon>
        <taxon>Agaricomycetidae</taxon>
        <taxon>Agaricales</taxon>
        <taxon>Pleurotineae</taxon>
        <taxon>Stephanosporaceae</taxon>
        <taxon>Cristinia</taxon>
    </lineage>
</organism>
<keyword evidence="7 9" id="KW-1133">Transmembrane helix</keyword>
<feature type="transmembrane region" description="Helical" evidence="9">
    <location>
        <begin position="654"/>
        <end position="674"/>
    </location>
</feature>
<dbReference type="GO" id="GO:0035673">
    <property type="term" value="F:oligopeptide transmembrane transporter activity"/>
    <property type="evidence" value="ECO:0007669"/>
    <property type="project" value="InterPro"/>
</dbReference>
<sequence>MPEHVTSVDSEGVRSLAALDNLPAHAPAADKINEKSQVVDIIGEKEYYSSDDNSLESKSLDRDDPDVQFVNGEPVIANGRDVSKYLVDLRDDGDPAITFRSLVLGTLFAGLGATMVQIYTFKPIQIGVSTVFLLLLNYSAGIAWAAFLPRASLVENTRFARLAPVLHFINPGTFGLKEHAISSLVASTASGGSSAVMNFAVQRLYYDTNVHATTAVLATFSTGLFGYGIVGLLRPLTVYPSEMVYWGNLPTVSIFQALHFDSGANKKRLKLFWTAFTGMFLYEIIPAYIFPLLNGINIVCLATQKSPAGAVDVITNLFGGTNGNEGLGFAAISFDWQYLGSTYMSLPLIQQANSWIGYIFCYIAIMAIYYSNTWNSLSFPMLSTSIFSANGSIYKQSAVFGPKFVLNETALHEIGLPALTGSNAWSNLTANLAIGGLIAHCIVFWRPYVVEAFHQSRKGTQPDPHWQAMQKYKEVPWYWYLALVVLAFFAGLIVVLKGETTLPWWAYIVALILGAFITPFSNLLFARMGNGIATNQLMKMVAAAVNPGRPVANLYFSMWSHDVVAGSVNLAGDLKMGQYLKIPPRAMFLTQIWGVIIGAVVNYVVMVSVVDSQRKILLDPRGTNVWSGQSVQSLNSAAVTWSLAKELYSPSGPYFMIPMSLFVGMGPTFIQYFIWKKWPVVGGIKIDTIMLPIIYMYSAWLSVGVNSTITSSIILGLVSQLWLRKYHPGWYRKYNYLLGGALDGGAQVLVFILSFAVFGASGAAKPFPAWVGNPAQGNVDYCNGNGALD</sequence>
<feature type="transmembrane region" description="Helical" evidence="9">
    <location>
        <begin position="504"/>
        <end position="525"/>
    </location>
</feature>
<dbReference type="InterPro" id="IPR004813">
    <property type="entry name" value="OPT"/>
</dbReference>
<feature type="transmembrane region" description="Helical" evidence="9">
    <location>
        <begin position="586"/>
        <end position="610"/>
    </location>
</feature>
<feature type="transmembrane region" description="Helical" evidence="9">
    <location>
        <begin position="180"/>
        <end position="201"/>
    </location>
</feature>
<feature type="transmembrane region" description="Helical" evidence="9">
    <location>
        <begin position="734"/>
        <end position="758"/>
    </location>
</feature>
<keyword evidence="8 9" id="KW-0472">Membrane</keyword>
<keyword evidence="6" id="KW-0653">Protein transport</keyword>
<reference evidence="10" key="1">
    <citation type="journal article" date="2021" name="New Phytol.">
        <title>Evolutionary innovations through gain and loss of genes in the ectomycorrhizal Boletales.</title>
        <authorList>
            <person name="Wu G."/>
            <person name="Miyauchi S."/>
            <person name="Morin E."/>
            <person name="Kuo A."/>
            <person name="Drula E."/>
            <person name="Varga T."/>
            <person name="Kohler A."/>
            <person name="Feng B."/>
            <person name="Cao Y."/>
            <person name="Lipzen A."/>
            <person name="Daum C."/>
            <person name="Hundley H."/>
            <person name="Pangilinan J."/>
            <person name="Johnson J."/>
            <person name="Barry K."/>
            <person name="LaButti K."/>
            <person name="Ng V."/>
            <person name="Ahrendt S."/>
            <person name="Min B."/>
            <person name="Choi I.G."/>
            <person name="Park H."/>
            <person name="Plett J.M."/>
            <person name="Magnuson J."/>
            <person name="Spatafora J.W."/>
            <person name="Nagy L.G."/>
            <person name="Henrissat B."/>
            <person name="Grigoriev I.V."/>
            <person name="Yang Z.L."/>
            <person name="Xu J."/>
            <person name="Martin F.M."/>
        </authorList>
    </citation>
    <scope>NUCLEOTIDE SEQUENCE</scope>
    <source>
        <strain evidence="10">KKN 215</strain>
    </source>
</reference>
<evidence type="ECO:0000256" key="8">
    <source>
        <dbReference type="ARBA" id="ARBA00023136"/>
    </source>
</evidence>
<dbReference type="NCBIfam" id="TIGR00728">
    <property type="entry name" value="OPT_sfam"/>
    <property type="match status" value="1"/>
</dbReference>
<dbReference type="EMBL" id="JAEVFJ010000029">
    <property type="protein sequence ID" value="KAH8093252.1"/>
    <property type="molecule type" value="Genomic_DNA"/>
</dbReference>
<name>A0A8K0UJN1_9AGAR</name>
<dbReference type="InterPro" id="IPR004648">
    <property type="entry name" value="Oligpept_transpt"/>
</dbReference>
<feature type="transmembrane region" description="Helical" evidence="9">
    <location>
        <begin position="126"/>
        <end position="147"/>
    </location>
</feature>
<comment type="subcellular location">
    <subcellularLocation>
        <location evidence="1">Membrane</location>
        <topology evidence="1">Multi-pass membrane protein</topology>
    </subcellularLocation>
</comment>
<evidence type="ECO:0000256" key="3">
    <source>
        <dbReference type="ARBA" id="ARBA00022448"/>
    </source>
</evidence>
<feature type="transmembrane region" description="Helical" evidence="9">
    <location>
        <begin position="355"/>
        <end position="372"/>
    </location>
</feature>
<comment type="similarity">
    <text evidence="2">Belongs to the oligopeptide OPT transporter family.</text>
</comment>
<accession>A0A8K0UJN1</accession>
<feature type="transmembrane region" description="Helical" evidence="9">
    <location>
        <begin position="97"/>
        <end position="119"/>
    </location>
</feature>
<evidence type="ECO:0000256" key="7">
    <source>
        <dbReference type="ARBA" id="ARBA00022989"/>
    </source>
</evidence>
<feature type="transmembrane region" description="Helical" evidence="9">
    <location>
        <begin position="271"/>
        <end position="289"/>
    </location>
</feature>
<evidence type="ECO:0000256" key="9">
    <source>
        <dbReference type="SAM" id="Phobius"/>
    </source>
</evidence>